<protein>
    <submittedName>
        <fullName evidence="7">NAD(P)-binding domain-containing protein</fullName>
    </submittedName>
</protein>
<dbReference type="InterPro" id="IPR000960">
    <property type="entry name" value="Flavin_mOase"/>
</dbReference>
<proteinExistence type="inferred from homology"/>
<keyword evidence="4" id="KW-0274">FAD</keyword>
<dbReference type="PIRSF" id="PIRSF000332">
    <property type="entry name" value="FMO"/>
    <property type="match status" value="1"/>
</dbReference>
<comment type="caution">
    <text evidence="7">The sequence shown here is derived from an EMBL/GenBank/DDBJ whole genome shotgun (WGS) entry which is preliminary data.</text>
</comment>
<comment type="similarity">
    <text evidence="1">Belongs to the FMO family.</text>
</comment>
<name>A0ABN2NGN4_9PSEU</name>
<keyword evidence="6" id="KW-0560">Oxidoreductase</keyword>
<evidence type="ECO:0000313" key="7">
    <source>
        <dbReference type="EMBL" id="GAA1867182.1"/>
    </source>
</evidence>
<accession>A0ABN2NGN4</accession>
<organism evidence="7 8">
    <name type="scientific">Pseudonocardia ailaonensis</name>
    <dbReference type="NCBI Taxonomy" id="367279"/>
    <lineage>
        <taxon>Bacteria</taxon>
        <taxon>Bacillati</taxon>
        <taxon>Actinomycetota</taxon>
        <taxon>Actinomycetes</taxon>
        <taxon>Pseudonocardiales</taxon>
        <taxon>Pseudonocardiaceae</taxon>
        <taxon>Pseudonocardia</taxon>
    </lineage>
</organism>
<keyword evidence="3" id="KW-0285">Flavoprotein</keyword>
<dbReference type="InterPro" id="IPR036188">
    <property type="entry name" value="FAD/NAD-bd_sf"/>
</dbReference>
<evidence type="ECO:0000256" key="5">
    <source>
        <dbReference type="ARBA" id="ARBA00022857"/>
    </source>
</evidence>
<dbReference type="Gene3D" id="3.50.50.60">
    <property type="entry name" value="FAD/NAD(P)-binding domain"/>
    <property type="match status" value="3"/>
</dbReference>
<dbReference type="PANTHER" id="PTHR23023">
    <property type="entry name" value="DIMETHYLANILINE MONOOXYGENASE"/>
    <property type="match status" value="1"/>
</dbReference>
<evidence type="ECO:0000313" key="8">
    <source>
        <dbReference type="Proteomes" id="UP001500449"/>
    </source>
</evidence>
<dbReference type="PRINTS" id="PR00370">
    <property type="entry name" value="FMOXYGENASE"/>
</dbReference>
<sequence length="449" mass="49398">MRVAVVGAGAGGVCAAKYMIGAGFDVTVFEAGSHIGGLWVYDNDNGRPQAYRNLSIISSRRFTRFADFDFDDRTPRFPTHRDMARYLDSYAAHFGVKERIRFRTRVAQVKPAFDPATEAPRWLLTTEAGEQEEFDAVLVATGHLNEPNHVAALREFGGDYRHSSTYRYADDLVGKRICVVGVGNSGVDIASDVCSVAARTVLVARSGVVIQPKVLFGVAFSDIAISLRRRWIPARLRNRLIKAVVYTAHGDLTRLGIRAPKGRTHPTLSESIVADIEYNRVAVRPGITAIDGRRVTFADGSSEEFDVLFGATGYVVSLPFVPDDVVPVRGNHVDLYKRIFSPDWPGLCFVGMLNPLSTLNRIFEEQSRLIALHLAGRAALPSSAVMRADIAGKNRRSAQIYTDSPRHEMEEPDFGYVEELQALAGGRFTGNRPPRGTPTLQEAYAGLAR</sequence>
<evidence type="ECO:0000256" key="4">
    <source>
        <dbReference type="ARBA" id="ARBA00022827"/>
    </source>
</evidence>
<evidence type="ECO:0000256" key="3">
    <source>
        <dbReference type="ARBA" id="ARBA00022630"/>
    </source>
</evidence>
<evidence type="ECO:0000256" key="2">
    <source>
        <dbReference type="ARBA" id="ARBA00010139"/>
    </source>
</evidence>
<evidence type="ECO:0000256" key="1">
    <source>
        <dbReference type="ARBA" id="ARBA00009183"/>
    </source>
</evidence>
<comment type="similarity">
    <text evidence="2">Belongs to the FAD-binding monooxygenase family.</text>
</comment>
<dbReference type="Proteomes" id="UP001500449">
    <property type="component" value="Unassembled WGS sequence"/>
</dbReference>
<reference evidence="7 8" key="1">
    <citation type="journal article" date="2019" name="Int. J. Syst. Evol. Microbiol.">
        <title>The Global Catalogue of Microorganisms (GCM) 10K type strain sequencing project: providing services to taxonomists for standard genome sequencing and annotation.</title>
        <authorList>
            <consortium name="The Broad Institute Genomics Platform"/>
            <consortium name="The Broad Institute Genome Sequencing Center for Infectious Disease"/>
            <person name="Wu L."/>
            <person name="Ma J."/>
        </authorList>
    </citation>
    <scope>NUCLEOTIDE SEQUENCE [LARGE SCALE GENOMIC DNA]</scope>
    <source>
        <strain evidence="7 8">JCM 16009</strain>
    </source>
</reference>
<dbReference type="RefSeq" id="WP_344423088.1">
    <property type="nucleotide sequence ID" value="NZ_BAAAQK010000022.1"/>
</dbReference>
<evidence type="ECO:0000256" key="6">
    <source>
        <dbReference type="ARBA" id="ARBA00023002"/>
    </source>
</evidence>
<dbReference type="InterPro" id="IPR050346">
    <property type="entry name" value="FMO-like"/>
</dbReference>
<dbReference type="InterPro" id="IPR020946">
    <property type="entry name" value="Flavin_mOase-like"/>
</dbReference>
<keyword evidence="8" id="KW-1185">Reference proteome</keyword>
<dbReference type="SUPFAM" id="SSF51905">
    <property type="entry name" value="FAD/NAD(P)-binding domain"/>
    <property type="match status" value="2"/>
</dbReference>
<gene>
    <name evidence="7" type="ORF">GCM10009836_54490</name>
</gene>
<dbReference type="Pfam" id="PF00743">
    <property type="entry name" value="FMO-like"/>
    <property type="match status" value="1"/>
</dbReference>
<keyword evidence="5" id="KW-0521">NADP</keyword>
<dbReference type="EMBL" id="BAAAQK010000022">
    <property type="protein sequence ID" value="GAA1867182.1"/>
    <property type="molecule type" value="Genomic_DNA"/>
</dbReference>